<dbReference type="RefSeq" id="WP_145435768.1">
    <property type="nucleotide sequence ID" value="NZ_CP036339.1"/>
</dbReference>
<reference evidence="2 3" key="1">
    <citation type="submission" date="2019-02" db="EMBL/GenBank/DDBJ databases">
        <title>Deep-cultivation of Planctomycetes and their phenomic and genomic characterization uncovers novel biology.</title>
        <authorList>
            <person name="Wiegand S."/>
            <person name="Jogler M."/>
            <person name="Boedeker C."/>
            <person name="Pinto D."/>
            <person name="Vollmers J."/>
            <person name="Rivas-Marin E."/>
            <person name="Kohn T."/>
            <person name="Peeters S.H."/>
            <person name="Heuer A."/>
            <person name="Rast P."/>
            <person name="Oberbeckmann S."/>
            <person name="Bunk B."/>
            <person name="Jeske O."/>
            <person name="Meyerdierks A."/>
            <person name="Storesund J.E."/>
            <person name="Kallscheuer N."/>
            <person name="Luecker S."/>
            <person name="Lage O.M."/>
            <person name="Pohl T."/>
            <person name="Merkel B.J."/>
            <person name="Hornburger P."/>
            <person name="Mueller R.-W."/>
            <person name="Bruemmer F."/>
            <person name="Labrenz M."/>
            <person name="Spormann A.M."/>
            <person name="Op den Camp H."/>
            <person name="Overmann J."/>
            <person name="Amann R."/>
            <person name="Jetten M.S.M."/>
            <person name="Mascher T."/>
            <person name="Medema M.H."/>
            <person name="Devos D.P."/>
            <person name="Kaster A.-K."/>
            <person name="Ovreas L."/>
            <person name="Rohde M."/>
            <person name="Galperin M.Y."/>
            <person name="Jogler C."/>
        </authorList>
    </citation>
    <scope>NUCLEOTIDE SEQUENCE [LARGE SCALE GENOMIC DNA]</scope>
    <source>
        <strain evidence="2 3">I41</strain>
    </source>
</reference>
<proteinExistence type="predicted"/>
<accession>A0A517U5W6</accession>
<dbReference type="Proteomes" id="UP000317909">
    <property type="component" value="Chromosome"/>
</dbReference>
<organism evidence="2 3">
    <name type="scientific">Lacipirellula limnantheis</name>
    <dbReference type="NCBI Taxonomy" id="2528024"/>
    <lineage>
        <taxon>Bacteria</taxon>
        <taxon>Pseudomonadati</taxon>
        <taxon>Planctomycetota</taxon>
        <taxon>Planctomycetia</taxon>
        <taxon>Pirellulales</taxon>
        <taxon>Lacipirellulaceae</taxon>
        <taxon>Lacipirellula</taxon>
    </lineage>
</organism>
<protein>
    <submittedName>
        <fullName evidence="2">Uncharacterized protein</fullName>
    </submittedName>
</protein>
<dbReference type="EMBL" id="CP036339">
    <property type="protein sequence ID" value="QDT76014.1"/>
    <property type="molecule type" value="Genomic_DNA"/>
</dbReference>
<dbReference type="KEGG" id="llh:I41_52590"/>
<sequence length="173" mass="19556">MANDRPMGEAALIALREQSQRFSEKATLLSDLLIQAEDFLAAMPGKIEVSTDAQHDEYQLSLDRVGKLWKLHIRHWGGEDKSLVEVVRAPISLKAEAAKRLPELFDRLVEHIYSKNERVDEALKSLATLSFLDFTVAGKDRRFETPAEEKERKSLDGFDPSTEGGFPDDEIPF</sequence>
<evidence type="ECO:0000256" key="1">
    <source>
        <dbReference type="SAM" id="MobiDB-lite"/>
    </source>
</evidence>
<evidence type="ECO:0000313" key="3">
    <source>
        <dbReference type="Proteomes" id="UP000317909"/>
    </source>
</evidence>
<feature type="region of interest" description="Disordered" evidence="1">
    <location>
        <begin position="143"/>
        <end position="173"/>
    </location>
</feature>
<feature type="compositionally biased region" description="Basic and acidic residues" evidence="1">
    <location>
        <begin position="143"/>
        <end position="156"/>
    </location>
</feature>
<dbReference type="AlphaFoldDB" id="A0A517U5W6"/>
<evidence type="ECO:0000313" key="2">
    <source>
        <dbReference type="EMBL" id="QDT76014.1"/>
    </source>
</evidence>
<name>A0A517U5W6_9BACT</name>
<keyword evidence="3" id="KW-1185">Reference proteome</keyword>
<gene>
    <name evidence="2" type="ORF">I41_52590</name>
</gene>